<gene>
    <name evidence="3" type="ORF">NBRC116591_10580</name>
</gene>
<feature type="chain" id="PRO_5045668546" evidence="1">
    <location>
        <begin position="19"/>
        <end position="297"/>
    </location>
</feature>
<reference evidence="3 4" key="1">
    <citation type="submission" date="2024-04" db="EMBL/GenBank/DDBJ databases">
        <title>Draft genome sequence of Sessilibacter corallicola NBRC 116591.</title>
        <authorList>
            <person name="Miyakawa T."/>
            <person name="Kusuya Y."/>
            <person name="Miura T."/>
        </authorList>
    </citation>
    <scope>NUCLEOTIDE SEQUENCE [LARGE SCALE GENOMIC DNA]</scope>
    <source>
        <strain evidence="3 4">KU-00831-HH</strain>
    </source>
</reference>
<keyword evidence="4" id="KW-1185">Reference proteome</keyword>
<evidence type="ECO:0000256" key="1">
    <source>
        <dbReference type="SAM" id="SignalP"/>
    </source>
</evidence>
<evidence type="ECO:0000313" key="4">
    <source>
        <dbReference type="Proteomes" id="UP001465153"/>
    </source>
</evidence>
<accession>A0ABQ0A6G6</accession>
<organism evidence="3 4">
    <name type="scientific">Sessilibacter corallicola</name>
    <dbReference type="NCBI Taxonomy" id="2904075"/>
    <lineage>
        <taxon>Bacteria</taxon>
        <taxon>Pseudomonadati</taxon>
        <taxon>Pseudomonadota</taxon>
        <taxon>Gammaproteobacteria</taxon>
        <taxon>Cellvibrionales</taxon>
        <taxon>Cellvibrionaceae</taxon>
        <taxon>Sessilibacter</taxon>
    </lineage>
</organism>
<dbReference type="InterPro" id="IPR025164">
    <property type="entry name" value="Toastrack_DUF4097"/>
</dbReference>
<name>A0ABQ0A6G6_9GAMM</name>
<keyword evidence="1" id="KW-0732">Signal</keyword>
<comment type="caution">
    <text evidence="3">The sequence shown here is derived from an EMBL/GenBank/DDBJ whole genome shotgun (WGS) entry which is preliminary data.</text>
</comment>
<protein>
    <submittedName>
        <fullName evidence="3">DUF4097 family beta strand repeat-containing protein</fullName>
    </submittedName>
</protein>
<proteinExistence type="predicted"/>
<evidence type="ECO:0000313" key="3">
    <source>
        <dbReference type="EMBL" id="GAA6167248.1"/>
    </source>
</evidence>
<dbReference type="EMBL" id="BAABWN010000003">
    <property type="protein sequence ID" value="GAA6167248.1"/>
    <property type="molecule type" value="Genomic_DNA"/>
</dbReference>
<dbReference type="RefSeq" id="WP_353301946.1">
    <property type="nucleotide sequence ID" value="NZ_BAABWN010000003.1"/>
</dbReference>
<dbReference type="Proteomes" id="UP001465153">
    <property type="component" value="Unassembled WGS sequence"/>
</dbReference>
<dbReference type="Pfam" id="PF13349">
    <property type="entry name" value="DUF4097"/>
    <property type="match status" value="1"/>
</dbReference>
<feature type="signal peptide" evidence="1">
    <location>
        <begin position="1"/>
        <end position="18"/>
    </location>
</feature>
<sequence length="297" mass="32025">MKIIMSCLALTMPCIAIAAGQSIDEIKDTGSNPKIQIENVRGNVSIQAWDKNQVSISGTLDENTEKFIFDASESRVNIVIESDQPRSGWGHNAGNLNGSALVIKVPSNSKIDAEGFSTDFVLENILNDVQIESVSGDVDIYGNRARLNIDTVSGDINIEDHEGLVFVESVSGDIDYEGLATRIEAESVQGDIDINNKGELREGEFSSVSGDIDTKTNTDSDQLSLEWNAVSGDIQVFFLNPVSATFQVETMSGDIRNLLTEAKPDKNRWVGSSLTFNSGNGDGDVSISTVSGNVRIK</sequence>
<evidence type="ECO:0000259" key="2">
    <source>
        <dbReference type="Pfam" id="PF13349"/>
    </source>
</evidence>
<feature type="domain" description="DUF4097" evidence="2">
    <location>
        <begin position="34"/>
        <end position="296"/>
    </location>
</feature>